<evidence type="ECO:0000313" key="2">
    <source>
        <dbReference type="Proteomes" id="UP000712007"/>
    </source>
</evidence>
<protein>
    <submittedName>
        <fullName evidence="1">Uncharacterized protein</fullName>
    </submittedName>
</protein>
<evidence type="ECO:0000313" key="1">
    <source>
        <dbReference type="EMBL" id="MBO8440353.1"/>
    </source>
</evidence>
<reference evidence="1" key="1">
    <citation type="submission" date="2020-10" db="EMBL/GenBank/DDBJ databases">
        <authorList>
            <person name="Gilroy R."/>
        </authorList>
    </citation>
    <scope>NUCLEOTIDE SEQUENCE</scope>
    <source>
        <strain evidence="1">3924</strain>
    </source>
</reference>
<dbReference type="Proteomes" id="UP000712007">
    <property type="component" value="Unassembled WGS sequence"/>
</dbReference>
<dbReference type="AlphaFoldDB" id="A0A940IEK3"/>
<accession>A0A940IEK3</accession>
<sequence>MNKTMLVLLGKQSTGKTQTLKALISRLGQFQESGCVKPEEVPGADNDCRAVFSIASPSGRAVKVAVLTAGDTKEIINDNLSNFLAEGADIIVCACRMEKEKRCWLACKGFADNNGYGLHIVSNISTWHDGRTNAERPLSGLYPFWDAYSAEALLLTVMHLVNEAKEE</sequence>
<proteinExistence type="predicted"/>
<gene>
    <name evidence="1" type="ORF">IAC51_06855</name>
</gene>
<reference evidence="1" key="2">
    <citation type="journal article" date="2021" name="PeerJ">
        <title>Extensive microbial diversity within the chicken gut microbiome revealed by metagenomics and culture.</title>
        <authorList>
            <person name="Gilroy R."/>
            <person name="Ravi A."/>
            <person name="Getino M."/>
            <person name="Pursley I."/>
            <person name="Horton D.L."/>
            <person name="Alikhan N.F."/>
            <person name="Baker D."/>
            <person name="Gharbi K."/>
            <person name="Hall N."/>
            <person name="Watson M."/>
            <person name="Adriaenssens E.M."/>
            <person name="Foster-Nyarko E."/>
            <person name="Jarju S."/>
            <person name="Secka A."/>
            <person name="Antonio M."/>
            <person name="Oren A."/>
            <person name="Chaudhuri R.R."/>
            <person name="La Ragione R."/>
            <person name="Hildebrand F."/>
            <person name="Pallen M.J."/>
        </authorList>
    </citation>
    <scope>NUCLEOTIDE SEQUENCE</scope>
    <source>
        <strain evidence="1">3924</strain>
    </source>
</reference>
<comment type="caution">
    <text evidence="1">The sequence shown here is derived from an EMBL/GenBank/DDBJ whole genome shotgun (WGS) entry which is preliminary data.</text>
</comment>
<organism evidence="1 2">
    <name type="scientific">Candidatus Aphodosoma intestinipullorum</name>
    <dbReference type="NCBI Taxonomy" id="2840674"/>
    <lineage>
        <taxon>Bacteria</taxon>
        <taxon>Pseudomonadati</taxon>
        <taxon>Bacteroidota</taxon>
        <taxon>Bacteroidia</taxon>
        <taxon>Bacteroidales</taxon>
        <taxon>Candidatus Aphodosoma</taxon>
    </lineage>
</organism>
<dbReference type="EMBL" id="JADIMV010000117">
    <property type="protein sequence ID" value="MBO8440353.1"/>
    <property type="molecule type" value="Genomic_DNA"/>
</dbReference>
<name>A0A940IEK3_9BACT</name>